<dbReference type="VEuPathDB" id="AmoebaDB:KM1_036740"/>
<proteinExistence type="predicted"/>
<comment type="caution">
    <text evidence="4">The sequence shown here is derived from an EMBL/GenBank/DDBJ whole genome shotgun (WGS) entry which is preliminary data.</text>
</comment>
<dbReference type="VEuPathDB" id="AmoebaDB:EHI8A_096880"/>
<dbReference type="VEuPathDB" id="AmoebaDB:EHI5A_031890"/>
<evidence type="ECO:0000313" key="4">
    <source>
        <dbReference type="EMBL" id="GAT91367.1"/>
    </source>
</evidence>
<dbReference type="InterPro" id="IPR019734">
    <property type="entry name" value="TPR_rpt"/>
</dbReference>
<gene>
    <name evidence="4" type="ORF">CL6EHI_151200</name>
</gene>
<protein>
    <submittedName>
        <fullName evidence="4">Uncharacterized protein</fullName>
    </submittedName>
</protein>
<feature type="repeat" description="TPR" evidence="3">
    <location>
        <begin position="310"/>
        <end position="343"/>
    </location>
</feature>
<keyword evidence="2" id="KW-0539">Nucleus</keyword>
<reference evidence="4 5" key="1">
    <citation type="submission" date="2016-05" db="EMBL/GenBank/DDBJ databases">
        <title>First whole genome sequencing of Entamoeba histolytica HM1:IMSS-clone-6.</title>
        <authorList>
            <person name="Mukherjee Avik.K."/>
            <person name="Izumyama S."/>
            <person name="Nakada-Tsukui K."/>
            <person name="Nozaki T."/>
        </authorList>
    </citation>
    <scope>NUCLEOTIDE SEQUENCE [LARGE SCALE GENOMIC DNA]</scope>
    <source>
        <strain evidence="4 5">HM1:IMSS clone 6</strain>
    </source>
</reference>
<dbReference type="PROSITE" id="PS50293">
    <property type="entry name" value="TPR_REGION"/>
    <property type="match status" value="1"/>
</dbReference>
<dbReference type="Pfam" id="PF13181">
    <property type="entry name" value="TPR_8"/>
    <property type="match status" value="2"/>
</dbReference>
<sequence length="440" mass="51133">MDCFTQNENISEQLKLSNGKLWFTIGILNENEELYDEAIRCYVTALNHNPSNLEALSHLAHIYKLKKQYINAVFSYDKYLKINAEDGIAWMNLGECFLALQELNKAHSCLKNANRFIKQEPKLWFQLGCLYEKAGLFEQAEAYYKRVLERSYPENAAELHFKMAMIYKQHAQYEECFEILTSECWNNPPEGMTQQDILCQLVQLFQLTDSIEIGKDAHEKAISLINENEPPFVYILLGWLTHLIVMNPSVNEVFHFEEEFPYQIVFGVIQKDPTNVLGLYVYGRILADSKHQQNAFDAFHQALQLDHNNPLYWCSIGNLYYHTEQYSEAIKAYFKAISLTPQLPEVWFNMGSLYIFHNQRDDAASSFKRAHELDPKNPTYRAMLDVEKVSERPQIIDPSPFATLPNYTIDTFTKPSLPTNIPLNVLTELQKIRIPDLTQI</sequence>
<dbReference type="PANTHER" id="PTHR14017">
    <property type="entry name" value="LYSINE-SPECIFIC DEMETHYLASE"/>
    <property type="match status" value="1"/>
</dbReference>
<dbReference type="Pfam" id="PF13414">
    <property type="entry name" value="TPR_11"/>
    <property type="match status" value="1"/>
</dbReference>
<dbReference type="VEuPathDB" id="AmoebaDB:EHI_151200"/>
<dbReference type="VEuPathDB" id="AmoebaDB:EHI7A_031970"/>
<dbReference type="PANTHER" id="PTHR14017:SF28">
    <property type="entry name" value="CHROMOSOME UNDETERMINED SCAFFOLD_98, WHOLE GENOME SHOTGUN SEQUENCE"/>
    <property type="match status" value="1"/>
</dbReference>
<dbReference type="SUPFAM" id="SSF48452">
    <property type="entry name" value="TPR-like"/>
    <property type="match status" value="2"/>
</dbReference>
<evidence type="ECO:0000313" key="5">
    <source>
        <dbReference type="Proteomes" id="UP000078387"/>
    </source>
</evidence>
<dbReference type="InterPro" id="IPR011990">
    <property type="entry name" value="TPR-like_helical_dom_sf"/>
</dbReference>
<name>A0A5K1UMV9_ENTHI</name>
<evidence type="ECO:0000256" key="2">
    <source>
        <dbReference type="ARBA" id="ARBA00023242"/>
    </source>
</evidence>
<feature type="repeat" description="TPR" evidence="3">
    <location>
        <begin position="121"/>
        <end position="154"/>
    </location>
</feature>
<dbReference type="Proteomes" id="UP000078387">
    <property type="component" value="Unassembled WGS sequence"/>
</dbReference>
<accession>A0A5K1UMV9</accession>
<organism evidence="4 5">
    <name type="scientific">Entamoeba histolytica</name>
    <dbReference type="NCBI Taxonomy" id="5759"/>
    <lineage>
        <taxon>Eukaryota</taxon>
        <taxon>Amoebozoa</taxon>
        <taxon>Evosea</taxon>
        <taxon>Archamoebae</taxon>
        <taxon>Mastigamoebida</taxon>
        <taxon>Entamoebidae</taxon>
        <taxon>Entamoeba</taxon>
    </lineage>
</organism>
<evidence type="ECO:0000256" key="1">
    <source>
        <dbReference type="ARBA" id="ARBA00004123"/>
    </source>
</evidence>
<dbReference type="AlphaFoldDB" id="A0A5K1UMV9"/>
<keyword evidence="3" id="KW-0802">TPR repeat</keyword>
<evidence type="ECO:0000256" key="3">
    <source>
        <dbReference type="PROSITE-ProRule" id="PRU00339"/>
    </source>
</evidence>
<dbReference type="SMART" id="SM00028">
    <property type="entry name" value="TPR"/>
    <property type="match status" value="7"/>
</dbReference>
<dbReference type="EMBL" id="BDEQ01000001">
    <property type="protein sequence ID" value="GAT91367.1"/>
    <property type="molecule type" value="Genomic_DNA"/>
</dbReference>
<feature type="repeat" description="TPR" evidence="3">
    <location>
        <begin position="19"/>
        <end position="52"/>
    </location>
</feature>
<dbReference type="Gene3D" id="1.25.40.10">
    <property type="entry name" value="Tetratricopeptide repeat domain"/>
    <property type="match status" value="2"/>
</dbReference>
<dbReference type="PROSITE" id="PS50005">
    <property type="entry name" value="TPR"/>
    <property type="match status" value="4"/>
</dbReference>
<feature type="repeat" description="TPR" evidence="3">
    <location>
        <begin position="344"/>
        <end position="377"/>
    </location>
</feature>
<dbReference type="InterPro" id="IPR051630">
    <property type="entry name" value="Corepressor-Demethylase"/>
</dbReference>
<comment type="subcellular location">
    <subcellularLocation>
        <location evidence="1">Nucleus</location>
    </subcellularLocation>
</comment>
<dbReference type="GO" id="GO:0005634">
    <property type="term" value="C:nucleus"/>
    <property type="evidence" value="ECO:0007669"/>
    <property type="project" value="UniProtKB-SubCell"/>
</dbReference>
<dbReference type="OMA" id="PKFVDAW"/>